<evidence type="ECO:0000256" key="3">
    <source>
        <dbReference type="ARBA" id="ARBA00022827"/>
    </source>
</evidence>
<evidence type="ECO:0000259" key="7">
    <source>
        <dbReference type="PROSITE" id="PS51324"/>
    </source>
</evidence>
<feature type="domain" description="ERV/ALR sulfhydryl oxidase" evidence="7">
    <location>
        <begin position="57"/>
        <end position="158"/>
    </location>
</feature>
<dbReference type="FunFam" id="1.20.120.310:FF:000002">
    <property type="entry name" value="Sulfhydryl oxidase"/>
    <property type="match status" value="1"/>
</dbReference>
<comment type="catalytic activity">
    <reaction evidence="6">
        <text>2 R'C(R)SH + O2 = R'C(R)S-S(R)CR' + H2O2</text>
        <dbReference type="Rhea" id="RHEA:17357"/>
        <dbReference type="ChEBI" id="CHEBI:15379"/>
        <dbReference type="ChEBI" id="CHEBI:16240"/>
        <dbReference type="ChEBI" id="CHEBI:16520"/>
        <dbReference type="ChEBI" id="CHEBI:17412"/>
        <dbReference type="EC" id="1.8.3.2"/>
    </reaction>
</comment>
<keyword evidence="4 6" id="KW-0560">Oxidoreductase</keyword>
<dbReference type="GeneID" id="20521500"/>
<dbReference type="SUPFAM" id="SSF69000">
    <property type="entry name" value="FAD-dependent thiol oxidase"/>
    <property type="match status" value="1"/>
</dbReference>
<reference evidence="8 9" key="1">
    <citation type="journal article" date="2012" name="Proc. Natl. Acad. Sci. U.S.A.">
        <title>Gain and loss of multiple functionally related, horizontally transferred genes in the reduced genomes of two microsporidian parasites.</title>
        <authorList>
            <person name="Pombert J.-F."/>
            <person name="Selman M."/>
            <person name="Burki F."/>
            <person name="Bardell F.T."/>
            <person name="Farinelli L."/>
            <person name="Solter L.F."/>
            <person name="Whitman D.W."/>
            <person name="Weiss L.M."/>
            <person name="Corradi N."/>
            <person name="Keeling P.J."/>
        </authorList>
    </citation>
    <scope>NUCLEOTIDE SEQUENCE [LARGE SCALE GENOMIC DNA]</scope>
    <source>
        <strain evidence="8 9">SJ-2008</strain>
    </source>
</reference>
<dbReference type="OrthoDB" id="59470at2759"/>
<dbReference type="AlphaFoldDB" id="I6ZU68"/>
<evidence type="ECO:0000313" key="9">
    <source>
        <dbReference type="Proteomes" id="UP000010094"/>
    </source>
</evidence>
<dbReference type="PROSITE" id="PS51324">
    <property type="entry name" value="ERV_ALR"/>
    <property type="match status" value="1"/>
</dbReference>
<dbReference type="HOGENOM" id="CLU_070631_2_2_1"/>
<evidence type="ECO:0000256" key="5">
    <source>
        <dbReference type="ARBA" id="ARBA00023157"/>
    </source>
</evidence>
<proteinExistence type="predicted"/>
<gene>
    <name evidence="8" type="ordered locus">EROM_061040</name>
</gene>
<keyword evidence="3 6" id="KW-0274">FAD</keyword>
<evidence type="ECO:0000256" key="1">
    <source>
        <dbReference type="ARBA" id="ARBA00001974"/>
    </source>
</evidence>
<evidence type="ECO:0000256" key="2">
    <source>
        <dbReference type="ARBA" id="ARBA00022630"/>
    </source>
</evidence>
<keyword evidence="9" id="KW-1185">Reference proteome</keyword>
<evidence type="ECO:0000313" key="8">
    <source>
        <dbReference type="EMBL" id="AFN83196.1"/>
    </source>
</evidence>
<evidence type="ECO:0000256" key="4">
    <source>
        <dbReference type="ARBA" id="ARBA00023002"/>
    </source>
</evidence>
<keyword evidence="5" id="KW-1015">Disulfide bond</keyword>
<dbReference type="PANTHER" id="PTHR12645">
    <property type="entry name" value="ALR/ERV"/>
    <property type="match status" value="1"/>
</dbReference>
<dbReference type="PANTHER" id="PTHR12645:SF1">
    <property type="entry name" value="FAD-LINKED SULFHYDRYL OXIDASE ERV2"/>
    <property type="match status" value="1"/>
</dbReference>
<dbReference type="GO" id="GO:0005739">
    <property type="term" value="C:mitochondrion"/>
    <property type="evidence" value="ECO:0007669"/>
    <property type="project" value="TreeGrafter"/>
</dbReference>
<accession>I6ZU68</accession>
<dbReference type="EC" id="1.8.3.2" evidence="6"/>
<name>I6ZU68_ENCRO</name>
<dbReference type="EMBL" id="CP003523">
    <property type="protein sequence ID" value="AFN83196.1"/>
    <property type="molecule type" value="Genomic_DNA"/>
</dbReference>
<dbReference type="KEGG" id="ero:EROM_061040"/>
<dbReference type="Pfam" id="PF04777">
    <property type="entry name" value="Evr1_Alr"/>
    <property type="match status" value="1"/>
</dbReference>
<dbReference type="VEuPathDB" id="MicrosporidiaDB:EROM_061040"/>
<evidence type="ECO:0000256" key="6">
    <source>
        <dbReference type="RuleBase" id="RU371123"/>
    </source>
</evidence>
<dbReference type="Proteomes" id="UP000010094">
    <property type="component" value="Chromosome VI"/>
</dbReference>
<sequence>MKKEQSYGRILIILVAAWVLYRCYGLIVRSREEKISTAFLRDTTMDGVENFQTRKMSKKEIRERLGRSTWTLLHTMGSRYPAFPTFQQKKDTLTFIHLLSSVFPCGDCTKHFQKLLRDHPPRVGSNEEFKAWLCEVHNVVNERLGKAVVDCKTVDNIWQCGCEA</sequence>
<dbReference type="InterPro" id="IPR017905">
    <property type="entry name" value="ERV/ALR_sulphydryl_oxidase"/>
</dbReference>
<dbReference type="InterPro" id="IPR039799">
    <property type="entry name" value="ALR/ERV"/>
</dbReference>
<dbReference type="GO" id="GO:0050660">
    <property type="term" value="F:flavin adenine dinucleotide binding"/>
    <property type="evidence" value="ECO:0007669"/>
    <property type="project" value="TreeGrafter"/>
</dbReference>
<keyword evidence="2 6" id="KW-0285">Flavoprotein</keyword>
<comment type="cofactor">
    <cofactor evidence="1 6">
        <name>FAD</name>
        <dbReference type="ChEBI" id="CHEBI:57692"/>
    </cofactor>
</comment>
<dbReference type="RefSeq" id="XP_009264693.1">
    <property type="nucleotide sequence ID" value="XM_009266418.1"/>
</dbReference>
<dbReference type="GO" id="GO:0016971">
    <property type="term" value="F:flavin-dependent sulfhydryl oxidase activity"/>
    <property type="evidence" value="ECO:0007669"/>
    <property type="project" value="InterPro"/>
</dbReference>
<protein>
    <recommendedName>
        <fullName evidence="6">Sulfhydryl oxidase</fullName>
        <ecNumber evidence="6">1.8.3.2</ecNumber>
    </recommendedName>
</protein>
<dbReference type="InterPro" id="IPR036774">
    <property type="entry name" value="ERV/ALR_sulphydryl_oxid_sf"/>
</dbReference>
<organism evidence="8 9">
    <name type="scientific">Encephalitozoon romaleae (strain SJ-2008)</name>
    <name type="common">Microsporidian parasite</name>
    <dbReference type="NCBI Taxonomy" id="1178016"/>
    <lineage>
        <taxon>Eukaryota</taxon>
        <taxon>Fungi</taxon>
        <taxon>Fungi incertae sedis</taxon>
        <taxon>Microsporidia</taxon>
        <taxon>Unikaryonidae</taxon>
        <taxon>Encephalitozoon</taxon>
    </lineage>
</organism>
<dbReference type="Gene3D" id="1.20.120.310">
    <property type="entry name" value="ERV/ALR sulfhydryl oxidase domain"/>
    <property type="match status" value="1"/>
</dbReference>